<evidence type="ECO:0000256" key="5">
    <source>
        <dbReference type="ARBA" id="ARBA00022679"/>
    </source>
</evidence>
<dbReference type="GO" id="GO:0004674">
    <property type="term" value="F:protein serine/threonine kinase activity"/>
    <property type="evidence" value="ECO:0007669"/>
    <property type="project" value="UniProtKB-KW"/>
</dbReference>
<dbReference type="STRING" id="1406858.GCA_000710895_04706"/>
<evidence type="ECO:0000256" key="12">
    <source>
        <dbReference type="SAM" id="Phobius"/>
    </source>
</evidence>
<dbReference type="PROSITE" id="PS00108">
    <property type="entry name" value="PROTEIN_KINASE_ST"/>
    <property type="match status" value="1"/>
</dbReference>
<dbReference type="InterPro" id="IPR011009">
    <property type="entry name" value="Kinase-like_dom_sf"/>
</dbReference>
<keyword evidence="9" id="KW-0206">Cytoskeleton</keyword>
<comment type="subcellular location">
    <subcellularLocation>
        <location evidence="1">Cytoplasm</location>
        <location evidence="1">Cytoskeleton</location>
        <location evidence="1">Microtubule organizing center</location>
        <location evidence="1">Centrosome</location>
    </subcellularLocation>
    <subcellularLocation>
        <location evidence="2">Cytoplasm</location>
        <location evidence="2">Cytoskeleton</location>
        <location evidence="2">Spindle pole</location>
    </subcellularLocation>
</comment>
<dbReference type="SUPFAM" id="SSF56112">
    <property type="entry name" value="Protein kinase-like (PK-like)"/>
    <property type="match status" value="1"/>
</dbReference>
<evidence type="ECO:0000256" key="10">
    <source>
        <dbReference type="PROSITE-ProRule" id="PRU10141"/>
    </source>
</evidence>
<keyword evidence="12" id="KW-0812">Transmembrane</keyword>
<keyword evidence="8 10" id="KW-0067">ATP-binding</keyword>
<evidence type="ECO:0000256" key="8">
    <source>
        <dbReference type="ARBA" id="ARBA00022840"/>
    </source>
</evidence>
<feature type="transmembrane region" description="Helical" evidence="12">
    <location>
        <begin position="587"/>
        <end position="607"/>
    </location>
</feature>
<evidence type="ECO:0000313" key="14">
    <source>
        <dbReference type="EMBL" id="SUD48695.1"/>
    </source>
</evidence>
<keyword evidence="12" id="KW-1133">Transmembrane helix</keyword>
<evidence type="ECO:0000256" key="9">
    <source>
        <dbReference type="ARBA" id="ARBA00023212"/>
    </source>
</evidence>
<evidence type="ECO:0000256" key="11">
    <source>
        <dbReference type="SAM" id="MobiDB-lite"/>
    </source>
</evidence>
<proteinExistence type="inferred from homology"/>
<dbReference type="SMART" id="SM00220">
    <property type="entry name" value="S_TKc"/>
    <property type="match status" value="1"/>
</dbReference>
<dbReference type="GO" id="GO:0005813">
    <property type="term" value="C:centrosome"/>
    <property type="evidence" value="ECO:0007669"/>
    <property type="project" value="UniProtKB-SubCell"/>
</dbReference>
<evidence type="ECO:0000256" key="1">
    <source>
        <dbReference type="ARBA" id="ARBA00004300"/>
    </source>
</evidence>
<dbReference type="InterPro" id="IPR000719">
    <property type="entry name" value="Prot_kinase_dom"/>
</dbReference>
<dbReference type="GO" id="GO:0005524">
    <property type="term" value="F:ATP binding"/>
    <property type="evidence" value="ECO:0007669"/>
    <property type="project" value="UniProtKB-UniRule"/>
</dbReference>
<dbReference type="InterPro" id="IPR001245">
    <property type="entry name" value="Ser-Thr/Tyr_kinase_cat_dom"/>
</dbReference>
<feature type="region of interest" description="Disordered" evidence="11">
    <location>
        <begin position="1"/>
        <end position="22"/>
    </location>
</feature>
<dbReference type="InterPro" id="IPR008271">
    <property type="entry name" value="Ser/Thr_kinase_AS"/>
</dbReference>
<dbReference type="OrthoDB" id="4569664at2"/>
<feature type="domain" description="Protein kinase" evidence="13">
    <location>
        <begin position="70"/>
        <end position="377"/>
    </location>
</feature>
<sequence>MTRGTAQDTRNRGWAGRNPTPGFRDVPYMLADNALTDDRAGYEDATLAFTRPGGGDPLDEIDAGTTVDEFDLVRPLGQGAFGKVFLARQHAMQRYVAVKISRDNSRESQTLAQLDHDHIVRVFDQRQLGDTGLRLMYMQYVSGGTLEHVLARMLRVPAEKRSGALLLDAVDAAANTEADRNAEPAAPATRAELRRLSWPETVAWLGARLARALDHADRCGVLHRDIKPANILLTADGQPKLADFGISFNRLLPGHSPVAYFGGSLRYMSPEQLEACHPDLHADPGRLDTRSDLYALAVVLWELLTGRLPFDDEPRYGETGTSLDRMITRRRAPIDPRFEADLPADCPPVLRHALLTCLSPGPDSRFHSGAEFAHQLDLALDRTARDLVDPPDSSIRARFRMRPLPVVTVSSALGQLLAGYYLYTHNTAVLAHDLDDRQREQLVDLAFLLGLVVYPASIAVLVYWCRRVIQIPYGLRRGRHYDDDTLARARADTLACGDRIAVVNFAGWAIALLILLVRLLGTAELSTGTLLNVACSSIVTAAVAVSYTYFPVTFYVLRWYYPGLLERGHTAPDDRARLRVLARRNRVYLAAAATVPLLGTAAGLAFLEPAQQQAAVGSVIALCVGGCFGVAVSLSVFHALSSDLHTFDRLLTPTADR</sequence>
<dbReference type="PROSITE" id="PS50011">
    <property type="entry name" value="PROTEIN_KINASE_DOM"/>
    <property type="match status" value="1"/>
</dbReference>
<keyword evidence="12" id="KW-0472">Membrane</keyword>
<evidence type="ECO:0000256" key="6">
    <source>
        <dbReference type="ARBA" id="ARBA00022741"/>
    </source>
</evidence>
<keyword evidence="15" id="KW-1185">Reference proteome</keyword>
<dbReference type="GO" id="GO:0000922">
    <property type="term" value="C:spindle pole"/>
    <property type="evidence" value="ECO:0007669"/>
    <property type="project" value="UniProtKB-SubCell"/>
</dbReference>
<keyword evidence="6 10" id="KW-0547">Nucleotide-binding</keyword>
<dbReference type="AlphaFoldDB" id="A0A379JJP7"/>
<keyword evidence="9" id="KW-0963">Cytoplasm</keyword>
<dbReference type="EC" id="2.7.11.1" evidence="14"/>
<evidence type="ECO:0000313" key="15">
    <source>
        <dbReference type="Proteomes" id="UP000255467"/>
    </source>
</evidence>
<evidence type="ECO:0000256" key="4">
    <source>
        <dbReference type="ARBA" id="ARBA00022527"/>
    </source>
</evidence>
<protein>
    <submittedName>
        <fullName evidence="14">Serine/threonine-protein kinase PrkC</fullName>
        <ecNumber evidence="14">2.7.11.1</ecNumber>
    </submittedName>
</protein>
<feature type="transmembrane region" description="Helical" evidence="12">
    <location>
        <begin position="404"/>
        <end position="423"/>
    </location>
</feature>
<feature type="transmembrane region" description="Helical" evidence="12">
    <location>
        <begin position="531"/>
        <end position="557"/>
    </location>
</feature>
<evidence type="ECO:0000256" key="3">
    <source>
        <dbReference type="ARBA" id="ARBA00010886"/>
    </source>
</evidence>
<evidence type="ECO:0000256" key="2">
    <source>
        <dbReference type="ARBA" id="ARBA00004647"/>
    </source>
</evidence>
<keyword evidence="7 14" id="KW-0418">Kinase</keyword>
<reference evidence="14 15" key="1">
    <citation type="submission" date="2018-06" db="EMBL/GenBank/DDBJ databases">
        <authorList>
            <consortium name="Pathogen Informatics"/>
            <person name="Doyle S."/>
        </authorList>
    </citation>
    <scope>NUCLEOTIDE SEQUENCE [LARGE SCALE GENOMIC DNA]</scope>
    <source>
        <strain evidence="14 15">NCTC1934</strain>
    </source>
</reference>
<dbReference type="Proteomes" id="UP000255467">
    <property type="component" value="Unassembled WGS sequence"/>
</dbReference>
<evidence type="ECO:0000256" key="7">
    <source>
        <dbReference type="ARBA" id="ARBA00022777"/>
    </source>
</evidence>
<organism evidence="14 15">
    <name type="scientific">Nocardia otitidiscaviarum</name>
    <dbReference type="NCBI Taxonomy" id="1823"/>
    <lineage>
        <taxon>Bacteria</taxon>
        <taxon>Bacillati</taxon>
        <taxon>Actinomycetota</taxon>
        <taxon>Actinomycetes</taxon>
        <taxon>Mycobacteriales</taxon>
        <taxon>Nocardiaceae</taxon>
        <taxon>Nocardia</taxon>
    </lineage>
</organism>
<comment type="similarity">
    <text evidence="3">Belongs to the protein kinase superfamily. NEK Ser/Thr protein kinase family. NIMA subfamily.</text>
</comment>
<dbReference type="PANTHER" id="PTHR43289">
    <property type="entry name" value="MITOGEN-ACTIVATED PROTEIN KINASE KINASE KINASE 20-RELATED"/>
    <property type="match status" value="1"/>
</dbReference>
<name>A0A379JJP7_9NOCA</name>
<feature type="transmembrane region" description="Helical" evidence="12">
    <location>
        <begin position="443"/>
        <end position="465"/>
    </location>
</feature>
<evidence type="ECO:0000259" key="13">
    <source>
        <dbReference type="PROSITE" id="PS50011"/>
    </source>
</evidence>
<keyword evidence="5 14" id="KW-0808">Transferase</keyword>
<feature type="binding site" evidence="10">
    <location>
        <position position="99"/>
    </location>
    <ligand>
        <name>ATP</name>
        <dbReference type="ChEBI" id="CHEBI:30616"/>
    </ligand>
</feature>
<dbReference type="EMBL" id="UGRY01000005">
    <property type="protein sequence ID" value="SUD48695.1"/>
    <property type="molecule type" value="Genomic_DNA"/>
</dbReference>
<dbReference type="Gene3D" id="1.10.510.10">
    <property type="entry name" value="Transferase(Phosphotransferase) domain 1"/>
    <property type="match status" value="2"/>
</dbReference>
<feature type="transmembrane region" description="Helical" evidence="12">
    <location>
        <begin position="500"/>
        <end position="519"/>
    </location>
</feature>
<accession>A0A379JJP7</accession>
<keyword evidence="4" id="KW-0723">Serine/threonine-protein kinase</keyword>
<dbReference type="PROSITE" id="PS00107">
    <property type="entry name" value="PROTEIN_KINASE_ATP"/>
    <property type="match status" value="1"/>
</dbReference>
<dbReference type="InterPro" id="IPR017441">
    <property type="entry name" value="Protein_kinase_ATP_BS"/>
</dbReference>
<feature type="transmembrane region" description="Helical" evidence="12">
    <location>
        <begin position="619"/>
        <end position="640"/>
    </location>
</feature>
<dbReference type="Pfam" id="PF07714">
    <property type="entry name" value="PK_Tyr_Ser-Thr"/>
    <property type="match status" value="1"/>
</dbReference>
<gene>
    <name evidence="14" type="primary">prkC_6</name>
    <name evidence="14" type="ORF">NCTC1934_06032</name>
</gene>
<dbReference type="PANTHER" id="PTHR43289:SF34">
    <property type="entry name" value="SERINE_THREONINE-PROTEIN KINASE YBDM-RELATED"/>
    <property type="match status" value="1"/>
</dbReference>
<dbReference type="CDD" id="cd14014">
    <property type="entry name" value="STKc_PknB_like"/>
    <property type="match status" value="1"/>
</dbReference>